<feature type="region of interest" description="Disordered" evidence="1">
    <location>
        <begin position="75"/>
        <end position="103"/>
    </location>
</feature>
<dbReference type="InterPro" id="IPR008480">
    <property type="entry name" value="DUF761_pln"/>
</dbReference>
<evidence type="ECO:0000313" key="2">
    <source>
        <dbReference type="EMBL" id="CAK9316882.1"/>
    </source>
</evidence>
<gene>
    <name evidence="2" type="ORF">CITCOLO1_LOCUS8762</name>
</gene>
<dbReference type="EMBL" id="OZ021737">
    <property type="protein sequence ID" value="CAK9316882.1"/>
    <property type="molecule type" value="Genomic_DNA"/>
</dbReference>
<dbReference type="Proteomes" id="UP001642487">
    <property type="component" value="Chromosome 3"/>
</dbReference>
<name>A0ABP0YDZ0_9ROSI</name>
<protein>
    <recommendedName>
        <fullName evidence="4">Cotton fiber protein</fullName>
    </recommendedName>
</protein>
<evidence type="ECO:0000256" key="1">
    <source>
        <dbReference type="SAM" id="MobiDB-lite"/>
    </source>
</evidence>
<dbReference type="Pfam" id="PF05553">
    <property type="entry name" value="DUF761"/>
    <property type="match status" value="1"/>
</dbReference>
<evidence type="ECO:0008006" key="4">
    <source>
        <dbReference type="Google" id="ProtNLM"/>
    </source>
</evidence>
<organism evidence="2 3">
    <name type="scientific">Citrullus colocynthis</name>
    <name type="common">colocynth</name>
    <dbReference type="NCBI Taxonomy" id="252529"/>
    <lineage>
        <taxon>Eukaryota</taxon>
        <taxon>Viridiplantae</taxon>
        <taxon>Streptophyta</taxon>
        <taxon>Embryophyta</taxon>
        <taxon>Tracheophyta</taxon>
        <taxon>Spermatophyta</taxon>
        <taxon>Magnoliopsida</taxon>
        <taxon>eudicotyledons</taxon>
        <taxon>Gunneridae</taxon>
        <taxon>Pentapetalae</taxon>
        <taxon>rosids</taxon>
        <taxon>fabids</taxon>
        <taxon>Cucurbitales</taxon>
        <taxon>Cucurbitaceae</taxon>
        <taxon>Benincaseae</taxon>
        <taxon>Citrullus</taxon>
    </lineage>
</organism>
<reference evidence="2 3" key="1">
    <citation type="submission" date="2024-03" db="EMBL/GenBank/DDBJ databases">
        <authorList>
            <person name="Gkanogiannis A."/>
            <person name="Becerra Lopez-Lavalle L."/>
        </authorList>
    </citation>
    <scope>NUCLEOTIDE SEQUENCE [LARGE SCALE GENOMIC DNA]</scope>
</reference>
<evidence type="ECO:0000313" key="3">
    <source>
        <dbReference type="Proteomes" id="UP001642487"/>
    </source>
</evidence>
<accession>A0ABP0YDZ0</accession>
<proteinExistence type="predicted"/>
<sequence>MKRPIIPNLLFFRKSFRSNNFELLQHYNYRFLPDFQFSPSTTPLFRFYKGRRRLRLRLHDVYSVLFPCRCIGSSGAGNEEDGDHGEAFPAIEGRFPDSLDWSDDDDSIDRRAELFIQKFYADMKMERLASI</sequence>
<keyword evidence="3" id="KW-1185">Reference proteome</keyword>